<dbReference type="Gene3D" id="3.30.300.20">
    <property type="match status" value="1"/>
</dbReference>
<evidence type="ECO:0000256" key="6">
    <source>
        <dbReference type="ARBA" id="ARBA00023134"/>
    </source>
</evidence>
<proteinExistence type="inferred from homology"/>
<protein>
    <recommendedName>
        <fullName evidence="2 8">GTPase Der</fullName>
    </recommendedName>
    <alternativeName>
        <fullName evidence="7 8">GTP-binding protein EngA</fullName>
    </alternativeName>
</protein>
<dbReference type="Pfam" id="PF14714">
    <property type="entry name" value="KH_dom-like"/>
    <property type="match status" value="1"/>
</dbReference>
<keyword evidence="6 8" id="KW-0342">GTP-binding</keyword>
<keyword evidence="13" id="KW-1185">Reference proteome</keyword>
<evidence type="ECO:0000256" key="10">
    <source>
        <dbReference type="RuleBase" id="RU004481"/>
    </source>
</evidence>
<dbReference type="HAMAP" id="MF_00195">
    <property type="entry name" value="GTPase_Der"/>
    <property type="match status" value="1"/>
</dbReference>
<dbReference type="CDD" id="cd01894">
    <property type="entry name" value="EngA1"/>
    <property type="match status" value="1"/>
</dbReference>
<dbReference type="InterPro" id="IPR031166">
    <property type="entry name" value="G_ENGA"/>
</dbReference>
<dbReference type="NCBIfam" id="TIGR00231">
    <property type="entry name" value="small_GTP"/>
    <property type="match status" value="2"/>
</dbReference>
<feature type="binding site" evidence="8">
    <location>
        <begin position="229"/>
        <end position="233"/>
    </location>
    <ligand>
        <name>GTP</name>
        <dbReference type="ChEBI" id="CHEBI:37565"/>
        <label>2</label>
    </ligand>
</feature>
<comment type="function">
    <text evidence="8 10">GTPase that plays an essential role in the late steps of ribosome biogenesis.</text>
</comment>
<feature type="domain" description="EngA-type G" evidence="11">
    <location>
        <begin position="176"/>
        <end position="351"/>
    </location>
</feature>
<feature type="binding site" evidence="8">
    <location>
        <begin position="10"/>
        <end position="17"/>
    </location>
    <ligand>
        <name>GTP</name>
        <dbReference type="ChEBI" id="CHEBI:37565"/>
        <label>1</label>
    </ligand>
</feature>
<dbReference type="Pfam" id="PF01926">
    <property type="entry name" value="MMR_HSR1"/>
    <property type="match status" value="2"/>
</dbReference>
<evidence type="ECO:0000256" key="3">
    <source>
        <dbReference type="ARBA" id="ARBA00022517"/>
    </source>
</evidence>
<evidence type="ECO:0000259" key="11">
    <source>
        <dbReference type="PROSITE" id="PS51712"/>
    </source>
</evidence>
<name>A0ABM8YUC8_9BACI</name>
<evidence type="ECO:0000256" key="1">
    <source>
        <dbReference type="ARBA" id="ARBA00008279"/>
    </source>
</evidence>
<evidence type="ECO:0000256" key="4">
    <source>
        <dbReference type="ARBA" id="ARBA00022737"/>
    </source>
</evidence>
<dbReference type="InterPro" id="IPR032859">
    <property type="entry name" value="KH_dom-like"/>
</dbReference>
<feature type="binding site" evidence="8">
    <location>
        <begin position="294"/>
        <end position="297"/>
    </location>
    <ligand>
        <name>GTP</name>
        <dbReference type="ChEBI" id="CHEBI:37565"/>
        <label>2</label>
    </ligand>
</feature>
<comment type="subunit">
    <text evidence="8">Associates with the 50S ribosomal subunit.</text>
</comment>
<comment type="caution">
    <text evidence="12">The sequence shown here is derived from an EMBL/GenBank/DDBJ whole genome shotgun (WGS) entry which is preliminary data.</text>
</comment>
<organism evidence="12 13">
    <name type="scientific">Sutcliffiella rhizosphaerae</name>
    <dbReference type="NCBI Taxonomy" id="2880967"/>
    <lineage>
        <taxon>Bacteria</taxon>
        <taxon>Bacillati</taxon>
        <taxon>Bacillota</taxon>
        <taxon>Bacilli</taxon>
        <taxon>Bacillales</taxon>
        <taxon>Bacillaceae</taxon>
        <taxon>Sutcliffiella</taxon>
    </lineage>
</organism>
<dbReference type="InterPro" id="IPR027417">
    <property type="entry name" value="P-loop_NTPase"/>
</dbReference>
<dbReference type="InterPro" id="IPR016484">
    <property type="entry name" value="GTPase_Der"/>
</dbReference>
<dbReference type="PROSITE" id="PS51712">
    <property type="entry name" value="G_ENGA"/>
    <property type="match status" value="2"/>
</dbReference>
<dbReference type="EMBL" id="CAKJTJ010000057">
    <property type="protein sequence ID" value="CAG9623601.1"/>
    <property type="molecule type" value="Genomic_DNA"/>
</dbReference>
<keyword evidence="5 8" id="KW-0547">Nucleotide-binding</keyword>
<dbReference type="InterPro" id="IPR005225">
    <property type="entry name" value="Small_GTP-bd"/>
</dbReference>
<gene>
    <name evidence="12" type="primary">der_1</name>
    <name evidence="8" type="synonym">der</name>
    <name evidence="12" type="ORF">BACCIP111883_04419</name>
</gene>
<comment type="similarity">
    <text evidence="1 8 9 10">Belongs to the TRAFAC class TrmE-Era-EngA-EngB-Septin-like GTPase superfamily. EngA (Der) GTPase family.</text>
</comment>
<dbReference type="Proteomes" id="UP000789833">
    <property type="component" value="Unassembled WGS sequence"/>
</dbReference>
<feature type="binding site" evidence="8">
    <location>
        <begin position="119"/>
        <end position="122"/>
    </location>
    <ligand>
        <name>GTP</name>
        <dbReference type="ChEBI" id="CHEBI:37565"/>
        <label>1</label>
    </ligand>
</feature>
<dbReference type="PRINTS" id="PR00326">
    <property type="entry name" value="GTP1OBG"/>
</dbReference>
<feature type="binding site" evidence="8">
    <location>
        <begin position="57"/>
        <end position="61"/>
    </location>
    <ligand>
        <name>GTP</name>
        <dbReference type="ChEBI" id="CHEBI:37565"/>
        <label>1</label>
    </ligand>
</feature>
<feature type="binding site" evidence="8">
    <location>
        <begin position="182"/>
        <end position="189"/>
    </location>
    <ligand>
        <name>GTP</name>
        <dbReference type="ChEBI" id="CHEBI:37565"/>
        <label>2</label>
    </ligand>
</feature>
<evidence type="ECO:0000256" key="2">
    <source>
        <dbReference type="ARBA" id="ARBA00020953"/>
    </source>
</evidence>
<dbReference type="CDD" id="cd01895">
    <property type="entry name" value="EngA2"/>
    <property type="match status" value="1"/>
</dbReference>
<evidence type="ECO:0000313" key="13">
    <source>
        <dbReference type="Proteomes" id="UP000789833"/>
    </source>
</evidence>
<dbReference type="PANTHER" id="PTHR43834:SF6">
    <property type="entry name" value="GTPASE DER"/>
    <property type="match status" value="1"/>
</dbReference>
<dbReference type="PIRSF" id="PIRSF006485">
    <property type="entry name" value="GTP-binding_EngA"/>
    <property type="match status" value="1"/>
</dbReference>
<reference evidence="12 13" key="1">
    <citation type="submission" date="2021-10" db="EMBL/GenBank/DDBJ databases">
        <authorList>
            <person name="Criscuolo A."/>
        </authorList>
    </citation>
    <scope>NUCLEOTIDE SEQUENCE [LARGE SCALE GENOMIC DNA]</scope>
    <source>
        <strain evidence="13">CIP 111883</strain>
    </source>
</reference>
<evidence type="ECO:0000256" key="5">
    <source>
        <dbReference type="ARBA" id="ARBA00022741"/>
    </source>
</evidence>
<evidence type="ECO:0000313" key="12">
    <source>
        <dbReference type="EMBL" id="CAG9623601.1"/>
    </source>
</evidence>
<evidence type="ECO:0000256" key="8">
    <source>
        <dbReference type="HAMAP-Rule" id="MF_00195"/>
    </source>
</evidence>
<dbReference type="Gene3D" id="3.40.50.300">
    <property type="entry name" value="P-loop containing nucleotide triphosphate hydrolases"/>
    <property type="match status" value="2"/>
</dbReference>
<dbReference type="InterPro" id="IPR015946">
    <property type="entry name" value="KH_dom-like_a/b"/>
</dbReference>
<sequence length="436" mass="48996">MPKPTVAIVGRPNVGKSTIFNRIVGERISIVEDIPGVTRDRIYSSGEWLNQHFNLIDTGGIEISDAPFMTQIREQAEIAIDEADVIIFMTNGREGLTTADEQVAKILYRSHKPVVVAVNKVDNPDMRENLYDFYALGFGEPVPISGSHGLGLGDLLDLVIANFPKREEQEYDEDIIKFSLIGRPNVGKSSLVNALLGEDRVIVSDIAGTTRDAIDTPYTYDGKDYVIIDTAGMRKKGKVYETTEKYSVLRALRAIERSDVVLVVINGEEGIIEQDKKIAGYAHEAGRAIVIVVNKWDAVDKDDKTMKEFEQKIRDHFLFLDYAPIVFLSAKTKRRIHTLIPKIELASENHSMRVVTTVLNDVVMDAVAMNPTPTDKGQRLKIYYATQVAIKPPTFVIFVNDPELLHFSYKRFLENRIRDAFGFEGTPIKIIARPRK</sequence>
<dbReference type="SUPFAM" id="SSF52540">
    <property type="entry name" value="P-loop containing nucleoside triphosphate hydrolases"/>
    <property type="match status" value="2"/>
</dbReference>
<evidence type="ECO:0000256" key="7">
    <source>
        <dbReference type="ARBA" id="ARBA00032345"/>
    </source>
</evidence>
<dbReference type="RefSeq" id="WP_230505200.1">
    <property type="nucleotide sequence ID" value="NZ_CAKJTJ010000057.1"/>
</dbReference>
<keyword evidence="4 10" id="KW-0677">Repeat</keyword>
<keyword evidence="3 8" id="KW-0690">Ribosome biogenesis</keyword>
<evidence type="ECO:0000256" key="9">
    <source>
        <dbReference type="PROSITE-ProRule" id="PRU01049"/>
    </source>
</evidence>
<dbReference type="InterPro" id="IPR006073">
    <property type="entry name" value="GTP-bd"/>
</dbReference>
<dbReference type="PANTHER" id="PTHR43834">
    <property type="entry name" value="GTPASE DER"/>
    <property type="match status" value="1"/>
</dbReference>
<feature type="domain" description="EngA-type G" evidence="11">
    <location>
        <begin position="4"/>
        <end position="167"/>
    </location>
</feature>
<dbReference type="NCBIfam" id="TIGR03594">
    <property type="entry name" value="GTPase_EngA"/>
    <property type="match status" value="1"/>
</dbReference>
<accession>A0ABM8YUC8</accession>